<evidence type="ECO:0000256" key="1">
    <source>
        <dbReference type="ARBA" id="ARBA00022729"/>
    </source>
</evidence>
<protein>
    <submittedName>
        <fullName evidence="3">Lamin tail domain-containing protein</fullName>
    </submittedName>
</protein>
<dbReference type="Gene3D" id="2.60.40.1220">
    <property type="match status" value="2"/>
</dbReference>
<feature type="domain" description="LTD" evidence="2">
    <location>
        <begin position="323"/>
        <end position="445"/>
    </location>
</feature>
<evidence type="ECO:0000313" key="3">
    <source>
        <dbReference type="EMBL" id="MBT1703110.1"/>
    </source>
</evidence>
<dbReference type="InterPro" id="IPR032812">
    <property type="entry name" value="SbsA_Ig"/>
</dbReference>
<proteinExistence type="predicted"/>
<dbReference type="Gene3D" id="2.60.40.1260">
    <property type="entry name" value="Lamin Tail domain"/>
    <property type="match status" value="1"/>
</dbReference>
<evidence type="ECO:0000313" key="4">
    <source>
        <dbReference type="Proteomes" id="UP000772618"/>
    </source>
</evidence>
<accession>A0ABS5VNS5</accession>
<dbReference type="Pfam" id="PF13205">
    <property type="entry name" value="Big_5"/>
    <property type="match status" value="1"/>
</dbReference>
<organism evidence="3 4">
    <name type="scientific">Chryseosolibacter indicus</name>
    <dbReference type="NCBI Taxonomy" id="2782351"/>
    <lineage>
        <taxon>Bacteria</taxon>
        <taxon>Pseudomonadati</taxon>
        <taxon>Bacteroidota</taxon>
        <taxon>Cytophagia</taxon>
        <taxon>Cytophagales</taxon>
        <taxon>Chryseotaleaceae</taxon>
        <taxon>Chryseosolibacter</taxon>
    </lineage>
</organism>
<dbReference type="InterPro" id="IPR001322">
    <property type="entry name" value="Lamin_tail_dom"/>
</dbReference>
<dbReference type="InterPro" id="IPR036415">
    <property type="entry name" value="Lamin_tail_dom_sf"/>
</dbReference>
<gene>
    <name evidence="3" type="ORF">KK060_07455</name>
</gene>
<dbReference type="SUPFAM" id="SSF74853">
    <property type="entry name" value="Lamin A/C globular tail domain"/>
    <property type="match status" value="2"/>
</dbReference>
<name>A0ABS5VNS5_9BACT</name>
<dbReference type="InterPro" id="IPR014755">
    <property type="entry name" value="Cu-Rt/internalin_Ig-like"/>
</dbReference>
<dbReference type="Pfam" id="PF00932">
    <property type="entry name" value="LTD"/>
    <property type="match status" value="2"/>
</dbReference>
<keyword evidence="4" id="KW-1185">Reference proteome</keyword>
<dbReference type="RefSeq" id="WP_254153071.1">
    <property type="nucleotide sequence ID" value="NZ_JAHESD010000011.1"/>
</dbReference>
<reference evidence="3 4" key="1">
    <citation type="submission" date="2021-05" db="EMBL/GenBank/DDBJ databases">
        <title>A Polyphasic approach of four new species of the genus Ohtaekwangia: Ohtaekwangia histidinii sp. nov., Ohtaekwangia cretensis sp. nov., Ohtaekwangia indiensis sp. nov., Ohtaekwangia reichenbachii sp. nov. from diverse environment.</title>
        <authorList>
            <person name="Octaviana S."/>
        </authorList>
    </citation>
    <scope>NUCLEOTIDE SEQUENCE [LARGE SCALE GENOMIC DNA]</scope>
    <source>
        <strain evidence="3 4">PWU20</strain>
    </source>
</reference>
<dbReference type="EMBL" id="JAHESD010000011">
    <property type="protein sequence ID" value="MBT1703110.1"/>
    <property type="molecule type" value="Genomic_DNA"/>
</dbReference>
<evidence type="ECO:0000259" key="2">
    <source>
        <dbReference type="PROSITE" id="PS51841"/>
    </source>
</evidence>
<keyword evidence="1" id="KW-0732">Signal</keyword>
<dbReference type="Proteomes" id="UP000772618">
    <property type="component" value="Unassembled WGS sequence"/>
</dbReference>
<sequence>MYISFIKSLESLQFFLLTATLTSIVSIGICTSQQAFAQVSDSFDDGNFTSNPIWTGADGKNDFKVESNQLQLDAPAVEAVSYLSTLSNVINHTIWEFNVKMTFETSSNNLTRVYLISDQQNLSGAIKGYYVEIGNTLDEVSLYRQSGVTAGEKIIDGADARVRQSTVTLKVKVTRDNIGTWRLYTDVGITGTYTLEGSVIDSTYLTSKYFGIYCKYIASRSKQFFFDNFNVSIDKSPPQLLTANPTSNKTLLLTFSEELDPSSASNLNNYSIDGLGNPSHVELINGSTVGLTFNREFRNGAESTIKVSGVQDIAANVAEISKVFFYFQPLPVSYRDIRITEIFSDPNPTVGLPEAEFIELYNRSKNPINLKGWKITDGSSTGTLADKILLPSEYLIICASTSSSLFGSYGYVMGVSNFPTLNNAGDAIVIRNSEGLKIDSVNYLLKWFQNEDKREGGWTLELIDPENNCTEETNWTPSESETGGTPGKVNSVFANKPDLTPPQLISVIPLSEKKLLLSFDEKLDTSVPPTAAFWVKDTDVSSVAFTDNSFSKIELLLSSDLEKGKLYSVTVANIFDCAGNEIERNNSLSFGLPEEISASDIVINEILFNPRPGGVDFIELYNRSSKYLNLKNLVIANIVDDHLDKTRAISPIDKLVSPGEYLVLTTDAEILKNEYPRARQETFVEVNILPSMNDDEGSIAIADTLGAVVDQISYTDKMHSMFVKDNDGVSLERISVNTPTSNNANWKSASSASGFATPGYVNSNTVRGEYLEEDVIKVIPEIFLPLSGQTDFAQINYRFDKGGYVANVKIYSPQGVEIKTIAENEILSSEGFLRWDGDTDKGTKANVGAYLIYFEVFDDEGQVKTFKKRVAIAGRF</sequence>
<comment type="caution">
    <text evidence="3">The sequence shown here is derived from an EMBL/GenBank/DDBJ whole genome shotgun (WGS) entry which is preliminary data.</text>
</comment>
<feature type="domain" description="LTD" evidence="2">
    <location>
        <begin position="590"/>
        <end position="716"/>
    </location>
</feature>
<dbReference type="Gene3D" id="2.60.40.4070">
    <property type="match status" value="1"/>
</dbReference>
<dbReference type="PROSITE" id="PS51841">
    <property type="entry name" value="LTD"/>
    <property type="match status" value="2"/>
</dbReference>